<evidence type="ECO:0000313" key="1">
    <source>
        <dbReference type="EMBL" id="MBK1698656.1"/>
    </source>
</evidence>
<comment type="caution">
    <text evidence="1">The sequence shown here is derived from an EMBL/GenBank/DDBJ whole genome shotgun (WGS) entry which is preliminary data.</text>
</comment>
<dbReference type="AlphaFoldDB" id="A0A934QKQ3"/>
<evidence type="ECO:0000313" key="2">
    <source>
        <dbReference type="Proteomes" id="UP000778970"/>
    </source>
</evidence>
<organism evidence="1 2">
    <name type="scientific">Rhodovibrio salinarum</name>
    <dbReference type="NCBI Taxonomy" id="1087"/>
    <lineage>
        <taxon>Bacteria</taxon>
        <taxon>Pseudomonadati</taxon>
        <taxon>Pseudomonadota</taxon>
        <taxon>Alphaproteobacteria</taxon>
        <taxon>Rhodospirillales</taxon>
        <taxon>Rhodovibrionaceae</taxon>
        <taxon>Rhodovibrio</taxon>
    </lineage>
</organism>
<gene>
    <name evidence="1" type="ORF">CKO21_15520</name>
</gene>
<name>A0A934QKQ3_9PROT</name>
<dbReference type="RefSeq" id="WP_027289630.1">
    <property type="nucleotide sequence ID" value="NZ_NRRE01000028.1"/>
</dbReference>
<dbReference type="Proteomes" id="UP000778970">
    <property type="component" value="Unassembled WGS sequence"/>
</dbReference>
<sequence length="239" mass="25923">MTPIVRFYANAKNAEKAVKELKADGFDAANIHHFQPSAEGESDPSKRVGEEIAAGHLPQSSQGPVERALAQGRHVVSVYATYGRARPAVRILDACDPVEDEILPESYSGLEETRLTSEAFGIPMLTKRRFFTISSETGLASFRHLFGGGLLTNKPAPFSGAFGLKTLSERKTNWESSMGLPLRIDNPAWLSSKLGMKTLLSRKSEWTSSFGLPLLSKSPAPLSAVLGLPVLTQKKRDAA</sequence>
<keyword evidence="2" id="KW-1185">Reference proteome</keyword>
<protein>
    <submittedName>
        <fullName evidence="1">Uncharacterized protein</fullName>
    </submittedName>
</protein>
<reference evidence="1" key="2">
    <citation type="journal article" date="2020" name="Microorganisms">
        <title>Osmotic Adaptation and Compatible Solute Biosynthesis of Phototrophic Bacteria as Revealed from Genome Analyses.</title>
        <authorList>
            <person name="Imhoff J.F."/>
            <person name="Rahn T."/>
            <person name="Kunzel S."/>
            <person name="Keller A."/>
            <person name="Neulinger S.C."/>
        </authorList>
    </citation>
    <scope>NUCLEOTIDE SEQUENCE</scope>
    <source>
        <strain evidence="1">DSM 9154</strain>
    </source>
</reference>
<proteinExistence type="predicted"/>
<accession>A0A934QKQ3</accession>
<dbReference type="EMBL" id="NRRE01000028">
    <property type="protein sequence ID" value="MBK1698656.1"/>
    <property type="molecule type" value="Genomic_DNA"/>
</dbReference>
<reference evidence="1" key="1">
    <citation type="submission" date="2017-08" db="EMBL/GenBank/DDBJ databases">
        <authorList>
            <person name="Imhoff J.F."/>
            <person name="Rahn T."/>
            <person name="Kuenzel S."/>
            <person name="Neulinger S.C."/>
        </authorList>
    </citation>
    <scope>NUCLEOTIDE SEQUENCE</scope>
    <source>
        <strain evidence="1">DSM 9154</strain>
    </source>
</reference>